<evidence type="ECO:0000313" key="2">
    <source>
        <dbReference type="Proteomes" id="UP000828390"/>
    </source>
</evidence>
<dbReference type="EMBL" id="JAIWYP010000015">
    <property type="protein sequence ID" value="KAH3699741.1"/>
    <property type="molecule type" value="Genomic_DNA"/>
</dbReference>
<dbReference type="OrthoDB" id="10035838at2759"/>
<gene>
    <name evidence="1" type="ORF">DPMN_074703</name>
</gene>
<name>A0A9D3YGS2_DREPO</name>
<dbReference type="Proteomes" id="UP000828390">
    <property type="component" value="Unassembled WGS sequence"/>
</dbReference>
<dbReference type="AlphaFoldDB" id="A0A9D3YGS2"/>
<comment type="caution">
    <text evidence="1">The sequence shown here is derived from an EMBL/GenBank/DDBJ whole genome shotgun (WGS) entry which is preliminary data.</text>
</comment>
<reference evidence="1" key="2">
    <citation type="submission" date="2020-11" db="EMBL/GenBank/DDBJ databases">
        <authorList>
            <person name="McCartney M.A."/>
            <person name="Auch B."/>
            <person name="Kono T."/>
            <person name="Mallez S."/>
            <person name="Becker A."/>
            <person name="Gohl D.M."/>
            <person name="Silverstein K.A.T."/>
            <person name="Koren S."/>
            <person name="Bechman K.B."/>
            <person name="Herman A."/>
            <person name="Abrahante J.E."/>
            <person name="Garbe J."/>
        </authorList>
    </citation>
    <scope>NUCLEOTIDE SEQUENCE</scope>
    <source>
        <strain evidence="1">Duluth1</strain>
        <tissue evidence="1">Whole animal</tissue>
    </source>
</reference>
<organism evidence="1 2">
    <name type="scientific">Dreissena polymorpha</name>
    <name type="common">Zebra mussel</name>
    <name type="synonym">Mytilus polymorpha</name>
    <dbReference type="NCBI Taxonomy" id="45954"/>
    <lineage>
        <taxon>Eukaryota</taxon>
        <taxon>Metazoa</taxon>
        <taxon>Spiralia</taxon>
        <taxon>Lophotrochozoa</taxon>
        <taxon>Mollusca</taxon>
        <taxon>Bivalvia</taxon>
        <taxon>Autobranchia</taxon>
        <taxon>Heteroconchia</taxon>
        <taxon>Euheterodonta</taxon>
        <taxon>Imparidentia</taxon>
        <taxon>Neoheterodontei</taxon>
        <taxon>Myida</taxon>
        <taxon>Dreissenoidea</taxon>
        <taxon>Dreissenidae</taxon>
        <taxon>Dreissena</taxon>
    </lineage>
</organism>
<keyword evidence="2" id="KW-1185">Reference proteome</keyword>
<reference evidence="1" key="1">
    <citation type="journal article" date="2019" name="bioRxiv">
        <title>The Genome of the Zebra Mussel, Dreissena polymorpha: A Resource for Invasive Species Research.</title>
        <authorList>
            <person name="McCartney M.A."/>
            <person name="Auch B."/>
            <person name="Kono T."/>
            <person name="Mallez S."/>
            <person name="Zhang Y."/>
            <person name="Obille A."/>
            <person name="Becker A."/>
            <person name="Abrahante J.E."/>
            <person name="Garbe J."/>
            <person name="Badalamenti J.P."/>
            <person name="Herman A."/>
            <person name="Mangelson H."/>
            <person name="Liachko I."/>
            <person name="Sullivan S."/>
            <person name="Sone E.D."/>
            <person name="Koren S."/>
            <person name="Silverstein K.A.T."/>
            <person name="Beckman K.B."/>
            <person name="Gohl D.M."/>
        </authorList>
    </citation>
    <scope>NUCLEOTIDE SEQUENCE</scope>
    <source>
        <strain evidence="1">Duluth1</strain>
        <tissue evidence="1">Whole animal</tissue>
    </source>
</reference>
<sequence length="414" mass="46112">MGPVSPIHTCSRSQTISTSVRYRTATYCYYQCMLEVHDVNSGAVTDDCACEVDAPGGSNESMPTTTSIRLDPTCYSPDGTQCSWYRNCLEKRFPCKELEQSYALDYGEKFCNLYTDHYAEFDDVGQKWVNAVRKCLQVALVPLMRSFNTVPCEQIKDVAFESHTGCYVTPPDGAKSFCDIGGRNLFSVLATIKSAFWQLGTIWRTISQGYSTVWACMSRDDKDSLADKRNMMQFKAQIEDEQTVSNTVKMRFDLESAVSAHMDQGVFVYAFPERPDSSIRPSPENMTVIITNVLVLPRAEYDLDYHSNETVNVTDVVDGFLDGLADGSVQLSLPWPIQDIRQCNGIECDNSTRTVVPKTTAPTNGIECDNSTRTVVPKTTASTNDNNKADRYTCSFVIVGALVMFAHWLLTVAG</sequence>
<evidence type="ECO:0000313" key="1">
    <source>
        <dbReference type="EMBL" id="KAH3699741.1"/>
    </source>
</evidence>
<accession>A0A9D3YGS2</accession>
<protein>
    <submittedName>
        <fullName evidence="1">Uncharacterized protein</fullName>
    </submittedName>
</protein>
<proteinExistence type="predicted"/>